<evidence type="ECO:0000256" key="12">
    <source>
        <dbReference type="ARBA" id="ARBA00039024"/>
    </source>
</evidence>
<keyword evidence="5" id="KW-0808">Transferase</keyword>
<evidence type="ECO:0000256" key="3">
    <source>
        <dbReference type="ARBA" id="ARBA00022528"/>
    </source>
</evidence>
<evidence type="ECO:0000256" key="4">
    <source>
        <dbReference type="ARBA" id="ARBA00022640"/>
    </source>
</evidence>
<feature type="region of interest" description="Disordered" evidence="14">
    <location>
        <begin position="324"/>
        <end position="393"/>
    </location>
</feature>
<accession>A0A9W6BWQ5</accession>
<evidence type="ECO:0000256" key="14">
    <source>
        <dbReference type="SAM" id="MobiDB-lite"/>
    </source>
</evidence>
<comment type="catalytic activity">
    <reaction evidence="13">
        <text>phytol + CTP = phytyl phosphate + CDP + H(+)</text>
        <dbReference type="Rhea" id="RHEA:38055"/>
        <dbReference type="ChEBI" id="CHEBI:15378"/>
        <dbReference type="ChEBI" id="CHEBI:17327"/>
        <dbReference type="ChEBI" id="CHEBI:37563"/>
        <dbReference type="ChEBI" id="CHEBI:58069"/>
        <dbReference type="ChEBI" id="CHEBI:75483"/>
        <dbReference type="EC" id="2.7.1.182"/>
    </reaction>
</comment>
<feature type="region of interest" description="Disordered" evidence="14">
    <location>
        <begin position="242"/>
        <end position="272"/>
    </location>
</feature>
<dbReference type="GO" id="GO:0016020">
    <property type="term" value="C:membrane"/>
    <property type="evidence" value="ECO:0007669"/>
    <property type="project" value="UniProtKB-SubCell"/>
</dbReference>
<comment type="caution">
    <text evidence="15">The sequence shown here is derived from an EMBL/GenBank/DDBJ whole genome shotgun (WGS) entry which is preliminary data.</text>
</comment>
<keyword evidence="9" id="KW-1133">Transmembrane helix</keyword>
<evidence type="ECO:0000313" key="15">
    <source>
        <dbReference type="EMBL" id="GLC59493.1"/>
    </source>
</evidence>
<evidence type="ECO:0000256" key="5">
    <source>
        <dbReference type="ARBA" id="ARBA00022679"/>
    </source>
</evidence>
<evidence type="ECO:0000256" key="8">
    <source>
        <dbReference type="ARBA" id="ARBA00022946"/>
    </source>
</evidence>
<keyword evidence="4" id="KW-0934">Plastid</keyword>
<evidence type="ECO:0000313" key="16">
    <source>
        <dbReference type="Proteomes" id="UP001165080"/>
    </source>
</evidence>
<proteinExistence type="inferred from homology"/>
<dbReference type="Proteomes" id="UP001165080">
    <property type="component" value="Unassembled WGS sequence"/>
</dbReference>
<feature type="compositionally biased region" description="Low complexity" evidence="14">
    <location>
        <begin position="349"/>
        <end position="383"/>
    </location>
</feature>
<feature type="compositionally biased region" description="Low complexity" evidence="14">
    <location>
        <begin position="1166"/>
        <end position="1179"/>
    </location>
</feature>
<keyword evidence="10" id="KW-0472">Membrane</keyword>
<protein>
    <recommendedName>
        <fullName evidence="12">phytol kinase</fullName>
        <ecNumber evidence="12">2.7.1.182</ecNumber>
    </recommendedName>
</protein>
<evidence type="ECO:0000256" key="9">
    <source>
        <dbReference type="ARBA" id="ARBA00022989"/>
    </source>
</evidence>
<feature type="compositionally biased region" description="Low complexity" evidence="14">
    <location>
        <begin position="324"/>
        <end position="334"/>
    </location>
</feature>
<comment type="subcellular location">
    <subcellularLocation>
        <location evidence="1">Plastid</location>
        <location evidence="1">Chloroplast membrane</location>
        <topology evidence="1">Multi-pass membrane protein</topology>
    </subcellularLocation>
</comment>
<name>A0A9W6BWQ5_9CHLO</name>
<evidence type="ECO:0000256" key="7">
    <source>
        <dbReference type="ARBA" id="ARBA00022777"/>
    </source>
</evidence>
<evidence type="ECO:0000256" key="13">
    <source>
        <dbReference type="ARBA" id="ARBA00048889"/>
    </source>
</evidence>
<evidence type="ECO:0000256" key="10">
    <source>
        <dbReference type="ARBA" id="ARBA00023136"/>
    </source>
</evidence>
<keyword evidence="6" id="KW-0812">Transmembrane</keyword>
<reference evidence="15 16" key="1">
    <citation type="journal article" date="2023" name="Commun. Biol.">
        <title>Reorganization of the ancestral sex-determining regions during the evolution of trioecy in Pleodorina starrii.</title>
        <authorList>
            <person name="Takahashi K."/>
            <person name="Suzuki S."/>
            <person name="Kawai-Toyooka H."/>
            <person name="Yamamoto K."/>
            <person name="Hamaji T."/>
            <person name="Ootsuki R."/>
            <person name="Yamaguchi H."/>
            <person name="Kawachi M."/>
            <person name="Higashiyama T."/>
            <person name="Nozaki H."/>
        </authorList>
    </citation>
    <scope>NUCLEOTIDE SEQUENCE [LARGE SCALE GENOMIC DNA]</scope>
    <source>
        <strain evidence="15 16">NIES-4479</strain>
    </source>
</reference>
<dbReference type="PANTHER" id="PTHR32523">
    <property type="entry name" value="PHYTOL KINASE 1, CHLOROPLASTIC"/>
    <property type="match status" value="1"/>
</dbReference>
<keyword evidence="7" id="KW-0418">Kinase</keyword>
<evidence type="ECO:0000256" key="2">
    <source>
        <dbReference type="ARBA" id="ARBA00010794"/>
    </source>
</evidence>
<dbReference type="GO" id="GO:0010276">
    <property type="term" value="F:phytol kinase activity"/>
    <property type="evidence" value="ECO:0007669"/>
    <property type="project" value="UniProtKB-EC"/>
</dbReference>
<evidence type="ECO:0000256" key="11">
    <source>
        <dbReference type="ARBA" id="ARBA00024015"/>
    </source>
</evidence>
<evidence type="ECO:0000256" key="6">
    <source>
        <dbReference type="ARBA" id="ARBA00022692"/>
    </source>
</evidence>
<dbReference type="EMBL" id="BRXU01000028">
    <property type="protein sequence ID" value="GLC59493.1"/>
    <property type="molecule type" value="Genomic_DNA"/>
</dbReference>
<dbReference type="EC" id="2.7.1.182" evidence="12"/>
<feature type="region of interest" description="Disordered" evidence="14">
    <location>
        <begin position="23"/>
        <end position="60"/>
    </location>
</feature>
<dbReference type="PANTHER" id="PTHR32523:SF8">
    <property type="entry name" value="DOLICHOL KINASE"/>
    <property type="match status" value="1"/>
</dbReference>
<comment type="pathway">
    <text evidence="11">Cofactor biosynthesis; tocopherol biosynthesis.</text>
</comment>
<feature type="compositionally biased region" description="Acidic residues" evidence="14">
    <location>
        <begin position="564"/>
        <end position="577"/>
    </location>
</feature>
<dbReference type="InterPro" id="IPR039606">
    <property type="entry name" value="Phytol/farnesol_kinase"/>
</dbReference>
<gene>
    <name evidence="15" type="primary">PLEST005386</name>
    <name evidence="15" type="ORF">PLESTB_001493200</name>
</gene>
<keyword evidence="3" id="KW-0150">Chloroplast</keyword>
<sequence>MKESVNKILWNLELCREHLAAAASGVAGKRSGASEPQEPSRMPPAPAKARGRQSSASSGSSSGLLAAAVAAVENSLQRVKRAVTAASPASGSGSGQPWSATAPAPDVKLESMEREAAEAASVLMADVNALAAAKGGSRDHDHVAAAAAAQALITRIAQSLATTRQQLAMRAAAEAQAAVAAGDADAAMRGALAAQEDVAAAIWAARVGGVQATTQMVEMQRAAMQALEATLALRERLDAAAKAAAEDGTGSGEAAPGAAPAPDEPLLSQQPDRDNDLVVVSEQARRHTPDEPAACVAAATAAAAAEATDSTGNVEAAAVAASDAASAPAGASPTGSGGSDSSLEECRNSTSSSTSTSTSQGDSDGSSVSSNIGSSNSGSSSTSPTPQLPPRFPRVASAAYDDTNPVSRALSRLAALADEATPEGRLPAAALSRVAGVCAKALRAPPHGWEVASKAAWSNPNIRGRLAAVLSYILRQLQACVASGDASSVPVPGGGCAALAVLLRSLQENAAKSDGQAAAHTAWSPEVHSVVLELLLRMDTIQSVTGLIAALDAAAGASPATEADSSDSEEEEEEEEEEKMRSGAGAELAATATEGPAPHRGLSASDLGRLQLSLAHFLMPLVHACCPHSPLEPLPCSTAALRELRGALLRCRVLEHAARWAVTAASKGAAGGGSARRKERVETRLWLLVTALTDVLSPSPTDDAATAVWARVAVSGPCVQYFLLLHAVSQLCAVDGGPDYGLGSGARLPPMIRARVPNPGGEAAGGSWGLVWADLMAYSFRWWAENWAHLDKSCRPCPDRALKALCARAAAVATASAYRDETGSVAVIRGPNRAAEAAAEAAAPEAAAPGALRNFFSPPRSAMRLACMALECAVAVARGGGNNAAVGDCRGLWAPAVQAANAALHVLPAAPRIPNTPALADEWAVLQLLVTMPRPPLAAAETGGLPSQPGPQLAAALEAGYVPALERVIRHNTRGANVHSVKPVLESVRSLLLDVKGLAALMAYGEPAAVASLLATCGKVLATAIHIATAITSASGAAANSAAVAAVTRCGSIPRTLHGFLGELSETVQRESNWDGRGSGPADRLWWRRDGGVSAPLAPLHQLSLLTTFAAARWLPAIHGFLDPASANGASCHRKTILLWVPPLVQAYLHCKTQDTAADGGGASGGASTSAGTSAAARRNSSRSAKASASAAAAAGSATGAEAASWERLLLGALDLPGLLQRAARAAAWQEGQDLGNLPSVFAAALLHLLVAFPRQAREVVRTRLGAGARRKTILLVDWLRGALAASGDPLDDVCRHCLDLAAAVAGGADPGEEDLARLRDEGGESGVAARLGALLPPPCVAAAVLGLPTCANPGCANLEGDSEAGLMAAAGRKGDAGSGGGSSGASYCSRACRLEHTRGERKAGRG</sequence>
<feature type="region of interest" description="Disordered" evidence="14">
    <location>
        <begin position="558"/>
        <end position="585"/>
    </location>
</feature>
<dbReference type="GO" id="GO:0009507">
    <property type="term" value="C:chloroplast"/>
    <property type="evidence" value="ECO:0007669"/>
    <property type="project" value="UniProtKB-SubCell"/>
</dbReference>
<feature type="region of interest" description="Disordered" evidence="14">
    <location>
        <begin position="1159"/>
        <end position="1179"/>
    </location>
</feature>
<keyword evidence="8" id="KW-0809">Transit peptide</keyword>
<comment type="similarity">
    <text evidence="2">Belongs to the polyprenol kinase family.</text>
</comment>
<feature type="compositionally biased region" description="Low complexity" evidence="14">
    <location>
        <begin position="242"/>
        <end position="265"/>
    </location>
</feature>
<organism evidence="15 16">
    <name type="scientific">Pleodorina starrii</name>
    <dbReference type="NCBI Taxonomy" id="330485"/>
    <lineage>
        <taxon>Eukaryota</taxon>
        <taxon>Viridiplantae</taxon>
        <taxon>Chlorophyta</taxon>
        <taxon>core chlorophytes</taxon>
        <taxon>Chlorophyceae</taxon>
        <taxon>CS clade</taxon>
        <taxon>Chlamydomonadales</taxon>
        <taxon>Volvocaceae</taxon>
        <taxon>Pleodorina</taxon>
    </lineage>
</organism>
<evidence type="ECO:0000256" key="1">
    <source>
        <dbReference type="ARBA" id="ARBA00004508"/>
    </source>
</evidence>
<keyword evidence="16" id="KW-1185">Reference proteome</keyword>